<feature type="region of interest" description="Disordered" evidence="1">
    <location>
        <begin position="263"/>
        <end position="313"/>
    </location>
</feature>
<feature type="compositionally biased region" description="Polar residues" evidence="1">
    <location>
        <begin position="295"/>
        <end position="307"/>
    </location>
</feature>
<dbReference type="AlphaFoldDB" id="A0A0L0VVQ9"/>
<dbReference type="EMBL" id="AJIL01000018">
    <property type="protein sequence ID" value="KNF03282.1"/>
    <property type="molecule type" value="Genomic_DNA"/>
</dbReference>
<comment type="caution">
    <text evidence="2">The sequence shown here is derived from an EMBL/GenBank/DDBJ whole genome shotgun (WGS) entry which is preliminary data.</text>
</comment>
<evidence type="ECO:0000313" key="3">
    <source>
        <dbReference type="Proteomes" id="UP000054564"/>
    </source>
</evidence>
<proteinExistence type="predicted"/>
<keyword evidence="3" id="KW-1185">Reference proteome</keyword>
<reference evidence="3" key="1">
    <citation type="submission" date="2014-03" db="EMBL/GenBank/DDBJ databases">
        <title>The Genome Sequence of Puccinia striiformis f. sp. tritici PST-78.</title>
        <authorList>
            <consortium name="The Broad Institute Genome Sequencing Platform"/>
            <person name="Cuomo C."/>
            <person name="Hulbert S."/>
            <person name="Chen X."/>
            <person name="Walker B."/>
            <person name="Young S.K."/>
            <person name="Zeng Q."/>
            <person name="Gargeya S."/>
            <person name="Fitzgerald M."/>
            <person name="Haas B."/>
            <person name="Abouelleil A."/>
            <person name="Alvarado L."/>
            <person name="Arachchi H.M."/>
            <person name="Berlin A.M."/>
            <person name="Chapman S.B."/>
            <person name="Goldberg J."/>
            <person name="Griggs A."/>
            <person name="Gujja S."/>
            <person name="Hansen M."/>
            <person name="Howarth C."/>
            <person name="Imamovic A."/>
            <person name="Larimer J."/>
            <person name="McCowan C."/>
            <person name="Montmayeur A."/>
            <person name="Murphy C."/>
            <person name="Neiman D."/>
            <person name="Pearson M."/>
            <person name="Priest M."/>
            <person name="Roberts A."/>
            <person name="Saif S."/>
            <person name="Shea T."/>
            <person name="Sisk P."/>
            <person name="Sykes S."/>
            <person name="Wortman J."/>
            <person name="Nusbaum C."/>
            <person name="Birren B."/>
        </authorList>
    </citation>
    <scope>NUCLEOTIDE SEQUENCE [LARGE SCALE GENOMIC DNA]</scope>
    <source>
        <strain evidence="3">race PST-78</strain>
    </source>
</reference>
<sequence>MEDHTGPSGNPSTEASASLIEETCVSPRPMIPHRRPTSARPAEVQPARCNVGAVTPNCHTLIQALSWAMDDKTRQVIVPQHRLGLYELCVAGPMQHQAGRMHDTAATARRHMMTRPAAPNTSPSDDGEVACAGVWSTGNEDPSARALRSSSPMWLSLPRGSDELGNTGFSASPPEPSISETLSEQQAIHDIAQHIGTEPSTGTVAEGITGGEVGRTFEDHTNPIDDKWVTAQKAKGEQHVDLQQLIAKIPQLRDISTIQARNELKDPRDKNQSRPISSYHTRKALPGKLDRMVASKSTSGAATQSKPGGSAAK</sequence>
<feature type="region of interest" description="Disordered" evidence="1">
    <location>
        <begin position="114"/>
        <end position="180"/>
    </location>
</feature>
<feature type="compositionally biased region" description="Basic and acidic residues" evidence="1">
    <location>
        <begin position="263"/>
        <end position="272"/>
    </location>
</feature>
<dbReference type="Proteomes" id="UP000054564">
    <property type="component" value="Unassembled WGS sequence"/>
</dbReference>
<protein>
    <submittedName>
        <fullName evidence="2">Uncharacterized protein</fullName>
    </submittedName>
</protein>
<evidence type="ECO:0000313" key="2">
    <source>
        <dbReference type="EMBL" id="KNF03282.1"/>
    </source>
</evidence>
<accession>A0A0L0VVQ9</accession>
<feature type="region of interest" description="Disordered" evidence="1">
    <location>
        <begin position="1"/>
        <end position="20"/>
    </location>
</feature>
<gene>
    <name evidence="2" type="ORF">PSTG_03547</name>
</gene>
<organism evidence="2 3">
    <name type="scientific">Puccinia striiformis f. sp. tritici PST-78</name>
    <dbReference type="NCBI Taxonomy" id="1165861"/>
    <lineage>
        <taxon>Eukaryota</taxon>
        <taxon>Fungi</taxon>
        <taxon>Dikarya</taxon>
        <taxon>Basidiomycota</taxon>
        <taxon>Pucciniomycotina</taxon>
        <taxon>Pucciniomycetes</taxon>
        <taxon>Pucciniales</taxon>
        <taxon>Pucciniaceae</taxon>
        <taxon>Puccinia</taxon>
    </lineage>
</organism>
<name>A0A0L0VVQ9_9BASI</name>
<evidence type="ECO:0000256" key="1">
    <source>
        <dbReference type="SAM" id="MobiDB-lite"/>
    </source>
</evidence>
<feature type="compositionally biased region" description="Polar residues" evidence="1">
    <location>
        <begin position="7"/>
        <end position="16"/>
    </location>
</feature>